<evidence type="ECO:0000256" key="6">
    <source>
        <dbReference type="ARBA" id="ARBA00022777"/>
    </source>
</evidence>
<dbReference type="InterPro" id="IPR003801">
    <property type="entry name" value="GTP_cyclohydrolase_FolE2/MptA"/>
</dbReference>
<dbReference type="Proteomes" id="UP001200430">
    <property type="component" value="Unassembled WGS sequence"/>
</dbReference>
<protein>
    <recommendedName>
        <fullName evidence="2">2-amino-4-hydroxy-6-hydroxymethyldihydropteridine diphosphokinase</fullName>
        <ecNumber evidence="2">2.7.6.3</ecNumber>
    </recommendedName>
</protein>
<accession>A0ABS9EQE7</accession>
<dbReference type="CDD" id="cd00483">
    <property type="entry name" value="HPPK"/>
    <property type="match status" value="1"/>
</dbReference>
<evidence type="ECO:0000256" key="10">
    <source>
        <dbReference type="ARBA" id="ARBA00023004"/>
    </source>
</evidence>
<dbReference type="SUPFAM" id="SSF55083">
    <property type="entry name" value="6-hydroxymethyl-7,8-dihydropterin pyrophosphokinase, HPPK"/>
    <property type="match status" value="1"/>
</dbReference>
<dbReference type="GO" id="GO:0016787">
    <property type="term" value="F:hydrolase activity"/>
    <property type="evidence" value="ECO:0007669"/>
    <property type="project" value="UniProtKB-KW"/>
</dbReference>
<dbReference type="HAMAP" id="MF_01527_A">
    <property type="entry name" value="GTP_cyclohydrol_A"/>
    <property type="match status" value="1"/>
</dbReference>
<evidence type="ECO:0000313" key="12">
    <source>
        <dbReference type="EMBL" id="MCF4143413.1"/>
    </source>
</evidence>
<dbReference type="RefSeq" id="WP_236100115.1">
    <property type="nucleotide sequence ID" value="NZ_JAKGUD010000015.1"/>
</dbReference>
<dbReference type="InterPro" id="IPR022840">
    <property type="entry name" value="GTP_cyclohydrolase_MptA"/>
</dbReference>
<keyword evidence="13" id="KW-1185">Reference proteome</keyword>
<evidence type="ECO:0000256" key="5">
    <source>
        <dbReference type="ARBA" id="ARBA00022741"/>
    </source>
</evidence>
<name>A0ABS9EQE7_9BACT</name>
<dbReference type="PROSITE" id="PS00794">
    <property type="entry name" value="HPPK"/>
    <property type="match status" value="1"/>
</dbReference>
<keyword evidence="9" id="KW-0289">Folate biosynthesis</keyword>
<keyword evidence="7 12" id="KW-0378">Hydrolase</keyword>
<keyword evidence="3" id="KW-0808">Transferase</keyword>
<evidence type="ECO:0000256" key="1">
    <source>
        <dbReference type="ARBA" id="ARBA00005051"/>
    </source>
</evidence>
<dbReference type="Pfam" id="PF01288">
    <property type="entry name" value="HPPK"/>
    <property type="match status" value="1"/>
</dbReference>
<proteinExistence type="inferred from homology"/>
<dbReference type="Gene3D" id="3.10.270.10">
    <property type="entry name" value="Urate Oxidase"/>
    <property type="match status" value="1"/>
</dbReference>
<keyword evidence="8" id="KW-0067">ATP-binding</keyword>
<keyword evidence="4" id="KW-0479">Metal-binding</keyword>
<evidence type="ECO:0000256" key="8">
    <source>
        <dbReference type="ARBA" id="ARBA00022840"/>
    </source>
</evidence>
<dbReference type="EMBL" id="JAKGUD010000015">
    <property type="protein sequence ID" value="MCF4143413.1"/>
    <property type="molecule type" value="Genomic_DNA"/>
</dbReference>
<dbReference type="Gene3D" id="3.30.70.560">
    <property type="entry name" value="7,8-Dihydro-6-hydroxymethylpterin-pyrophosphokinase HPPK"/>
    <property type="match status" value="1"/>
</dbReference>
<feature type="domain" description="7,8-dihydro-6-hydroxymethylpterin-pyrophosphokinase" evidence="11">
    <location>
        <begin position="89"/>
        <end position="100"/>
    </location>
</feature>
<dbReference type="InterPro" id="IPR000550">
    <property type="entry name" value="Hppk"/>
</dbReference>
<keyword evidence="10" id="KW-0408">Iron</keyword>
<evidence type="ECO:0000256" key="7">
    <source>
        <dbReference type="ARBA" id="ARBA00022801"/>
    </source>
</evidence>
<dbReference type="NCBIfam" id="TIGR00294">
    <property type="entry name" value="GTP cyclohydrolase MptA"/>
    <property type="match status" value="1"/>
</dbReference>
<gene>
    <name evidence="12" type="primary">mptA</name>
    <name evidence="12" type="ORF">L2W38_11380</name>
</gene>
<dbReference type="NCBIfam" id="TIGR01498">
    <property type="entry name" value="folK"/>
    <property type="match status" value="1"/>
</dbReference>
<evidence type="ECO:0000256" key="3">
    <source>
        <dbReference type="ARBA" id="ARBA00022679"/>
    </source>
</evidence>
<evidence type="ECO:0000313" key="13">
    <source>
        <dbReference type="Proteomes" id="UP001200430"/>
    </source>
</evidence>
<evidence type="ECO:0000259" key="11">
    <source>
        <dbReference type="PROSITE" id="PS00794"/>
    </source>
</evidence>
<comment type="pathway">
    <text evidence="1">Cofactor biosynthesis; tetrahydrofolate biosynthesis; 2-amino-4-hydroxy-6-hydroxymethyl-7,8-dihydropteridine diphosphate from 7,8-dihydroneopterin triphosphate: step 4/4.</text>
</comment>
<dbReference type="InterPro" id="IPR035907">
    <property type="entry name" value="Hppk_sf"/>
</dbReference>
<dbReference type="PANTHER" id="PTHR36445">
    <property type="entry name" value="GTP CYCLOHYDROLASE MPTA"/>
    <property type="match status" value="1"/>
</dbReference>
<dbReference type="EC" id="2.7.6.3" evidence="2"/>
<dbReference type="Pfam" id="PF02649">
    <property type="entry name" value="GCHY-1"/>
    <property type="match status" value="1"/>
</dbReference>
<evidence type="ECO:0000256" key="4">
    <source>
        <dbReference type="ARBA" id="ARBA00022723"/>
    </source>
</evidence>
<keyword evidence="6" id="KW-0418">Kinase</keyword>
<evidence type="ECO:0000256" key="2">
    <source>
        <dbReference type="ARBA" id="ARBA00013253"/>
    </source>
</evidence>
<evidence type="ECO:0000256" key="9">
    <source>
        <dbReference type="ARBA" id="ARBA00022909"/>
    </source>
</evidence>
<keyword evidence="5" id="KW-0547">Nucleotide-binding</keyword>
<comment type="caution">
    <text evidence="12">The sequence shown here is derived from an EMBL/GenBank/DDBJ whole genome shotgun (WGS) entry which is preliminary data.</text>
</comment>
<sequence>MNRKHRVFLALGANLGDRQGNILQALQYLQGKVEVVAVSSFYETEPIGYEDQPLFLNGACEILTDLSPMEVLHLAKWIEQRMGRTVNFRNGPRPIDVDLIMYDDLVLGEDKLTVPHPRMQERAFVLVPLAEIAPDLVHPVLGKTISDLRGLVDAQGVTKVERSLRFSLDRDVQKGVPEVPLFLGRVGVTGLERIIRLETEGKVSLFYATMDLFVDLDGARAGVHMSRFSEILEQAAEDAAGSVAPDIETMAERLASSVMERQEALRSEVRIKAHFPLKKHAPISGKTTQEIYNFIGISACDGNVCRTISGVEVDGLTVCPCAQDMVRAHSKGLLISQGYGEEEAERIVDVLPLASHNQRGRATLMIGGAGTIRAENLVHLAEASMSSEIYELLKRPDEFFVVNKAHSNPRFVEDVVREMLRNVVEVSPDLPDGVFVLARQENFESIHRHNAFAERAALLGDLRREMEGLRPGRPITLEGWLFGDI</sequence>
<reference evidence="12 13" key="1">
    <citation type="submission" date="2022-01" db="EMBL/GenBank/DDBJ databases">
        <title>Dethiosulfovibrio faecalis sp. nov., a novel proteolytic, non-sulfur-reducing bacterium isolated from a marine aquaculture solid waste bioreactor.</title>
        <authorList>
            <person name="Grabowski S."/>
            <person name="Apolinario E."/>
            <person name="Schneider N."/>
            <person name="Marshall C.W."/>
            <person name="Sowers K.R."/>
        </authorList>
    </citation>
    <scope>NUCLEOTIDE SEQUENCE [LARGE SCALE GENOMIC DNA]</scope>
    <source>
        <strain evidence="12 13">DSM 12537</strain>
    </source>
</reference>
<organism evidence="12 13">
    <name type="scientific">Dethiosulfovibrio marinus</name>
    <dbReference type="NCBI Taxonomy" id="133532"/>
    <lineage>
        <taxon>Bacteria</taxon>
        <taxon>Thermotogati</taxon>
        <taxon>Synergistota</taxon>
        <taxon>Synergistia</taxon>
        <taxon>Synergistales</taxon>
        <taxon>Dethiosulfovibrionaceae</taxon>
        <taxon>Dethiosulfovibrio</taxon>
    </lineage>
</organism>
<dbReference type="PANTHER" id="PTHR36445:SF1">
    <property type="entry name" value="GTP CYCLOHYDROLASE MPTA"/>
    <property type="match status" value="1"/>
</dbReference>